<comment type="similarity">
    <text evidence="1">Belongs to the RNA polymerase alpha chain family.</text>
</comment>
<organism evidence="13 14">
    <name type="scientific">Candidatus Spechtbacteria bacterium RIFCSPLOWO2_01_FULL_43_12</name>
    <dbReference type="NCBI Taxonomy" id="1802162"/>
    <lineage>
        <taxon>Bacteria</taxon>
        <taxon>Candidatus Spechtiibacteriota</taxon>
    </lineage>
</organism>
<dbReference type="EMBL" id="MHOH01000011">
    <property type="protein sequence ID" value="OGZ60867.1"/>
    <property type="molecule type" value="Genomic_DNA"/>
</dbReference>
<protein>
    <recommendedName>
        <fullName evidence="3">DNA-directed RNA polymerase subunit alpha</fullName>
        <ecNumber evidence="2">2.7.7.6</ecNumber>
    </recommendedName>
    <alternativeName>
        <fullName evidence="9">RNA polymerase subunit alpha</fullName>
    </alternativeName>
    <alternativeName>
        <fullName evidence="8">Transcriptase subunit alpha</fullName>
    </alternativeName>
</protein>
<evidence type="ECO:0000256" key="3">
    <source>
        <dbReference type="ARBA" id="ARBA00015972"/>
    </source>
</evidence>
<evidence type="ECO:0000256" key="8">
    <source>
        <dbReference type="ARBA" id="ARBA00032524"/>
    </source>
</evidence>
<comment type="caution">
    <text evidence="13">The sequence shown here is derived from an EMBL/GenBank/DDBJ whole genome shotgun (WGS) entry which is preliminary data.</text>
</comment>
<dbReference type="InterPro" id="IPR036643">
    <property type="entry name" value="RNApol_insert_sf"/>
</dbReference>
<dbReference type="GO" id="GO:0046983">
    <property type="term" value="F:protein dimerization activity"/>
    <property type="evidence" value="ECO:0007669"/>
    <property type="project" value="InterPro"/>
</dbReference>
<name>A0A1G2HEF8_9BACT</name>
<sequence length="259" mass="28707">MLSISLPKKPKVIEQDKNAHRASIEIRELYPGYGPTIGNALRRALYSSLPGAAITSVKILGVPHEFSTIEGVLEDVLEISLNVKQIRLNLHGDEPQTLVLKAKGKKEITAKDIEVPSQVEILNKNAHILTLTSPKSSIEMEFRVEQGLGYVQVDQDEKDKKEIGVIRLDAVFSPVKKVNFEVENMRVGDKTDYNRLVLDITTDGTVSAEDAFVQATKVMLEHFNLLMSLGGEKVAKSVVKKKTPAKKSKLKTKKKPAKK</sequence>
<dbReference type="GO" id="GO:0006351">
    <property type="term" value="P:DNA-templated transcription"/>
    <property type="evidence" value="ECO:0007669"/>
    <property type="project" value="InterPro"/>
</dbReference>
<keyword evidence="7" id="KW-0804">Transcription</keyword>
<reference evidence="13 14" key="1">
    <citation type="journal article" date="2016" name="Nat. Commun.">
        <title>Thousands of microbial genomes shed light on interconnected biogeochemical processes in an aquifer system.</title>
        <authorList>
            <person name="Anantharaman K."/>
            <person name="Brown C.T."/>
            <person name="Hug L.A."/>
            <person name="Sharon I."/>
            <person name="Castelle C.J."/>
            <person name="Probst A.J."/>
            <person name="Thomas B.C."/>
            <person name="Singh A."/>
            <person name="Wilkins M.J."/>
            <person name="Karaoz U."/>
            <person name="Brodie E.L."/>
            <person name="Williams K.H."/>
            <person name="Hubbard S.S."/>
            <person name="Banfield J.F."/>
        </authorList>
    </citation>
    <scope>NUCLEOTIDE SEQUENCE [LARGE SCALE GENOMIC DNA]</scope>
</reference>
<dbReference type="FunFam" id="2.170.120.12:FF:000001">
    <property type="entry name" value="DNA-directed RNA polymerase subunit alpha"/>
    <property type="match status" value="1"/>
</dbReference>
<accession>A0A1G2HEF8</accession>
<dbReference type="Pfam" id="PF01000">
    <property type="entry name" value="RNA_pol_A_bac"/>
    <property type="match status" value="1"/>
</dbReference>
<evidence type="ECO:0000256" key="4">
    <source>
        <dbReference type="ARBA" id="ARBA00022478"/>
    </source>
</evidence>
<keyword evidence="4 13" id="KW-0240">DNA-directed RNA polymerase</keyword>
<proteinExistence type="inferred from homology"/>
<dbReference type="Pfam" id="PF01193">
    <property type="entry name" value="RNA_pol_L"/>
    <property type="match status" value="1"/>
</dbReference>
<evidence type="ECO:0000256" key="6">
    <source>
        <dbReference type="ARBA" id="ARBA00022695"/>
    </source>
</evidence>
<evidence type="ECO:0000256" key="1">
    <source>
        <dbReference type="ARBA" id="ARBA00007123"/>
    </source>
</evidence>
<dbReference type="GO" id="GO:0005737">
    <property type="term" value="C:cytoplasm"/>
    <property type="evidence" value="ECO:0007669"/>
    <property type="project" value="UniProtKB-ARBA"/>
</dbReference>
<gene>
    <name evidence="13" type="ORF">A2919_02350</name>
</gene>
<dbReference type="InterPro" id="IPR011262">
    <property type="entry name" value="DNA-dir_RNA_pol_insert"/>
</dbReference>
<dbReference type="NCBIfam" id="TIGR02027">
    <property type="entry name" value="rpoA"/>
    <property type="match status" value="1"/>
</dbReference>
<dbReference type="SMART" id="SM00662">
    <property type="entry name" value="RPOLD"/>
    <property type="match status" value="1"/>
</dbReference>
<keyword evidence="5" id="KW-0808">Transferase</keyword>
<comment type="catalytic activity">
    <reaction evidence="10">
        <text>RNA(n) + a ribonucleoside 5'-triphosphate = RNA(n+1) + diphosphate</text>
        <dbReference type="Rhea" id="RHEA:21248"/>
        <dbReference type="Rhea" id="RHEA-COMP:14527"/>
        <dbReference type="Rhea" id="RHEA-COMP:17342"/>
        <dbReference type="ChEBI" id="CHEBI:33019"/>
        <dbReference type="ChEBI" id="CHEBI:61557"/>
        <dbReference type="ChEBI" id="CHEBI:140395"/>
        <dbReference type="EC" id="2.7.7.6"/>
    </reaction>
</comment>
<dbReference type="SUPFAM" id="SSF55257">
    <property type="entry name" value="RBP11-like subunits of RNA polymerase"/>
    <property type="match status" value="1"/>
</dbReference>
<dbReference type="Gene3D" id="2.170.120.12">
    <property type="entry name" value="DNA-directed RNA polymerase, insert domain"/>
    <property type="match status" value="1"/>
</dbReference>
<feature type="region of interest" description="Disordered" evidence="11">
    <location>
        <begin position="240"/>
        <end position="259"/>
    </location>
</feature>
<dbReference type="GO" id="GO:0003677">
    <property type="term" value="F:DNA binding"/>
    <property type="evidence" value="ECO:0007669"/>
    <property type="project" value="InterPro"/>
</dbReference>
<dbReference type="InterPro" id="IPR011773">
    <property type="entry name" value="DNA-dir_RpoA"/>
</dbReference>
<dbReference type="AlphaFoldDB" id="A0A1G2HEF8"/>
<dbReference type="SUPFAM" id="SSF56553">
    <property type="entry name" value="Insert subdomain of RNA polymerase alpha subunit"/>
    <property type="match status" value="1"/>
</dbReference>
<dbReference type="GO" id="GO:0003899">
    <property type="term" value="F:DNA-directed RNA polymerase activity"/>
    <property type="evidence" value="ECO:0007669"/>
    <property type="project" value="UniProtKB-EC"/>
</dbReference>
<evidence type="ECO:0000256" key="5">
    <source>
        <dbReference type="ARBA" id="ARBA00022679"/>
    </source>
</evidence>
<dbReference type="Proteomes" id="UP000178835">
    <property type="component" value="Unassembled WGS sequence"/>
</dbReference>
<evidence type="ECO:0000256" key="9">
    <source>
        <dbReference type="ARBA" id="ARBA00033070"/>
    </source>
</evidence>
<dbReference type="Gene3D" id="3.30.1360.10">
    <property type="entry name" value="RNA polymerase, RBP11-like subunit"/>
    <property type="match status" value="1"/>
</dbReference>
<dbReference type="GO" id="GO:0000428">
    <property type="term" value="C:DNA-directed RNA polymerase complex"/>
    <property type="evidence" value="ECO:0007669"/>
    <property type="project" value="UniProtKB-KW"/>
</dbReference>
<evidence type="ECO:0000313" key="14">
    <source>
        <dbReference type="Proteomes" id="UP000178835"/>
    </source>
</evidence>
<evidence type="ECO:0000256" key="7">
    <source>
        <dbReference type="ARBA" id="ARBA00023163"/>
    </source>
</evidence>
<evidence type="ECO:0000259" key="12">
    <source>
        <dbReference type="SMART" id="SM00662"/>
    </source>
</evidence>
<evidence type="ECO:0000256" key="2">
    <source>
        <dbReference type="ARBA" id="ARBA00012418"/>
    </source>
</evidence>
<dbReference type="CDD" id="cd06928">
    <property type="entry name" value="RNAP_alpha_NTD"/>
    <property type="match status" value="1"/>
</dbReference>
<feature type="domain" description="DNA-directed RNA polymerase RpoA/D/Rpb3-type" evidence="12">
    <location>
        <begin position="21"/>
        <end position="229"/>
    </location>
</feature>
<dbReference type="InterPro" id="IPR011263">
    <property type="entry name" value="DNA-dir_RNA_pol_RpoA/D/Rpb3"/>
</dbReference>
<evidence type="ECO:0000313" key="13">
    <source>
        <dbReference type="EMBL" id="OGZ60867.1"/>
    </source>
</evidence>
<evidence type="ECO:0000256" key="11">
    <source>
        <dbReference type="SAM" id="MobiDB-lite"/>
    </source>
</evidence>
<dbReference type="EC" id="2.7.7.6" evidence="2"/>
<keyword evidence="6" id="KW-0548">Nucleotidyltransferase</keyword>
<dbReference type="InterPro" id="IPR036603">
    <property type="entry name" value="RBP11-like"/>
</dbReference>
<evidence type="ECO:0000256" key="10">
    <source>
        <dbReference type="ARBA" id="ARBA00048552"/>
    </source>
</evidence>